<evidence type="ECO:0000256" key="5">
    <source>
        <dbReference type="ARBA" id="ARBA00023136"/>
    </source>
</evidence>
<dbReference type="InterPro" id="IPR013525">
    <property type="entry name" value="ABC2_TM"/>
</dbReference>
<protein>
    <submittedName>
        <fullName evidence="8">ABC transporter permease</fullName>
    </submittedName>
</protein>
<evidence type="ECO:0000313" key="9">
    <source>
        <dbReference type="Proteomes" id="UP000266177"/>
    </source>
</evidence>
<name>A0A3A3GM70_PANTH</name>
<evidence type="ECO:0000256" key="2">
    <source>
        <dbReference type="ARBA" id="ARBA00022475"/>
    </source>
</evidence>
<keyword evidence="2" id="KW-1003">Cell membrane</keyword>
<feature type="transmembrane region" description="Helical" evidence="6">
    <location>
        <begin position="20"/>
        <end position="39"/>
    </location>
</feature>
<sequence>MREMAYVFHQNWVRLMSRKAIVTITSVMTIAAVAAALLLTSVKDSRGNLALVSAASEPEEASIAGLHDFQVKRLAEAPRRSELVRNKYDAVIIDEGDGSYTIETMKSEAYATMVRQALEHPDQLLPEAEKRGIGSNVAGFLMMFVLLQGMFYMNFFAEDKVQGTLRRMAASPMSVMTYLAAQVLFCFLLISVPAYLCIAGARLLLHADIGFTLLQYGWLIAVLSLVAAAFALFITVCIDDIDNAVTAASSLILVTSLLSGGFYTVQHEGWMNVLTYWLPQRQYMAAVISLERGATYGDAVWPALYVIVLSCILFAAGAMICRRRCRAGRY</sequence>
<dbReference type="Proteomes" id="UP000266177">
    <property type="component" value="Unassembled WGS sequence"/>
</dbReference>
<dbReference type="PANTHER" id="PTHR30294">
    <property type="entry name" value="MEMBRANE COMPONENT OF ABC TRANSPORTER YHHJ-RELATED"/>
    <property type="match status" value="1"/>
</dbReference>
<evidence type="ECO:0000256" key="4">
    <source>
        <dbReference type="ARBA" id="ARBA00022989"/>
    </source>
</evidence>
<dbReference type="OrthoDB" id="1655516at2"/>
<feature type="transmembrane region" description="Helical" evidence="6">
    <location>
        <begin position="137"/>
        <end position="157"/>
    </location>
</feature>
<dbReference type="RefSeq" id="WP_119792047.1">
    <property type="nucleotide sequence ID" value="NZ_QYZD01000004.1"/>
</dbReference>
<dbReference type="GO" id="GO:0005886">
    <property type="term" value="C:plasma membrane"/>
    <property type="evidence" value="ECO:0007669"/>
    <property type="project" value="UniProtKB-SubCell"/>
</dbReference>
<dbReference type="EMBL" id="QYZD01000004">
    <property type="protein sequence ID" value="RJG25164.1"/>
    <property type="molecule type" value="Genomic_DNA"/>
</dbReference>
<organism evidence="8 9">
    <name type="scientific">Paenibacillus thiaminolyticus</name>
    <name type="common">Bacillus thiaminolyticus</name>
    <dbReference type="NCBI Taxonomy" id="49283"/>
    <lineage>
        <taxon>Bacteria</taxon>
        <taxon>Bacillati</taxon>
        <taxon>Bacillota</taxon>
        <taxon>Bacilli</taxon>
        <taxon>Bacillales</taxon>
        <taxon>Paenibacillaceae</taxon>
        <taxon>Paenibacillus</taxon>
    </lineage>
</organism>
<comment type="subcellular location">
    <subcellularLocation>
        <location evidence="1">Cell membrane</location>
        <topology evidence="1">Multi-pass membrane protein</topology>
    </subcellularLocation>
</comment>
<evidence type="ECO:0000256" key="6">
    <source>
        <dbReference type="SAM" id="Phobius"/>
    </source>
</evidence>
<keyword evidence="3 6" id="KW-0812">Transmembrane</keyword>
<feature type="transmembrane region" description="Helical" evidence="6">
    <location>
        <begin position="299"/>
        <end position="321"/>
    </location>
</feature>
<feature type="transmembrane region" description="Helical" evidence="6">
    <location>
        <begin position="216"/>
        <end position="238"/>
    </location>
</feature>
<dbReference type="PANTHER" id="PTHR30294:SF29">
    <property type="entry name" value="MULTIDRUG ABC TRANSPORTER PERMEASE YBHS-RELATED"/>
    <property type="match status" value="1"/>
</dbReference>
<dbReference type="InterPro" id="IPR051449">
    <property type="entry name" value="ABC-2_transporter_component"/>
</dbReference>
<dbReference type="AlphaFoldDB" id="A0A3A3GM70"/>
<feature type="transmembrane region" description="Helical" evidence="6">
    <location>
        <begin position="178"/>
        <end position="204"/>
    </location>
</feature>
<evidence type="ECO:0000256" key="1">
    <source>
        <dbReference type="ARBA" id="ARBA00004651"/>
    </source>
</evidence>
<evidence type="ECO:0000259" key="7">
    <source>
        <dbReference type="Pfam" id="PF12698"/>
    </source>
</evidence>
<comment type="caution">
    <text evidence="8">The sequence shown here is derived from an EMBL/GenBank/DDBJ whole genome shotgun (WGS) entry which is preliminary data.</text>
</comment>
<dbReference type="GO" id="GO:0140359">
    <property type="term" value="F:ABC-type transporter activity"/>
    <property type="evidence" value="ECO:0007669"/>
    <property type="project" value="InterPro"/>
</dbReference>
<dbReference type="Pfam" id="PF12698">
    <property type="entry name" value="ABC2_membrane_3"/>
    <property type="match status" value="1"/>
</dbReference>
<accession>A0A3A3GM70</accession>
<reference evidence="8 9" key="1">
    <citation type="submission" date="2018-09" db="EMBL/GenBank/DDBJ databases">
        <title>Paenibacillus SK2017-BO5.</title>
        <authorList>
            <person name="Piskunova J.V."/>
            <person name="Dubiley S.A."/>
            <person name="Severinov K.V."/>
        </authorList>
    </citation>
    <scope>NUCLEOTIDE SEQUENCE [LARGE SCALE GENOMIC DNA]</scope>
    <source>
        <strain evidence="8 9">BO5</strain>
    </source>
</reference>
<proteinExistence type="predicted"/>
<keyword evidence="4 6" id="KW-1133">Transmembrane helix</keyword>
<gene>
    <name evidence="8" type="ORF">DQX05_06760</name>
</gene>
<keyword evidence="5 6" id="KW-0472">Membrane</keyword>
<feature type="transmembrane region" description="Helical" evidence="6">
    <location>
        <begin position="245"/>
        <end position="265"/>
    </location>
</feature>
<evidence type="ECO:0000313" key="8">
    <source>
        <dbReference type="EMBL" id="RJG25164.1"/>
    </source>
</evidence>
<feature type="domain" description="ABC-2 type transporter transmembrane" evidence="7">
    <location>
        <begin position="125"/>
        <end position="318"/>
    </location>
</feature>
<evidence type="ECO:0000256" key="3">
    <source>
        <dbReference type="ARBA" id="ARBA00022692"/>
    </source>
</evidence>